<accession>A0A6A6XTU9</accession>
<reference evidence="1" key="1">
    <citation type="journal article" date="2020" name="Stud. Mycol.">
        <title>101 Dothideomycetes genomes: a test case for predicting lifestyles and emergence of pathogens.</title>
        <authorList>
            <person name="Haridas S."/>
            <person name="Albert R."/>
            <person name="Binder M."/>
            <person name="Bloem J."/>
            <person name="Labutti K."/>
            <person name="Salamov A."/>
            <person name="Andreopoulos B."/>
            <person name="Baker S."/>
            <person name="Barry K."/>
            <person name="Bills G."/>
            <person name="Bluhm B."/>
            <person name="Cannon C."/>
            <person name="Castanera R."/>
            <person name="Culley D."/>
            <person name="Daum C."/>
            <person name="Ezra D."/>
            <person name="Gonzalez J."/>
            <person name="Henrissat B."/>
            <person name="Kuo A."/>
            <person name="Liang C."/>
            <person name="Lipzen A."/>
            <person name="Lutzoni F."/>
            <person name="Magnuson J."/>
            <person name="Mondo S."/>
            <person name="Nolan M."/>
            <person name="Ohm R."/>
            <person name="Pangilinan J."/>
            <person name="Park H.-J."/>
            <person name="Ramirez L."/>
            <person name="Alfaro M."/>
            <person name="Sun H."/>
            <person name="Tritt A."/>
            <person name="Yoshinaga Y."/>
            <person name="Zwiers L.-H."/>
            <person name="Turgeon B."/>
            <person name="Goodwin S."/>
            <person name="Spatafora J."/>
            <person name="Crous P."/>
            <person name="Grigoriev I."/>
        </authorList>
    </citation>
    <scope>NUCLEOTIDE SEQUENCE</scope>
    <source>
        <strain evidence="1">CBS 109.77</strain>
    </source>
</reference>
<proteinExistence type="predicted"/>
<gene>
    <name evidence="1" type="ORF">K505DRAFT_36775</name>
</gene>
<protein>
    <submittedName>
        <fullName evidence="1">Uncharacterized protein</fullName>
    </submittedName>
</protein>
<dbReference type="AlphaFoldDB" id="A0A6A6XTU9"/>
<dbReference type="EMBL" id="MU001755">
    <property type="protein sequence ID" value="KAF2799991.1"/>
    <property type="molecule type" value="Genomic_DNA"/>
</dbReference>
<keyword evidence="2" id="KW-1185">Reference proteome</keyword>
<dbReference type="Proteomes" id="UP000799757">
    <property type="component" value="Unassembled WGS sequence"/>
</dbReference>
<name>A0A6A6XTU9_9PLEO</name>
<evidence type="ECO:0000313" key="1">
    <source>
        <dbReference type="EMBL" id="KAF2799991.1"/>
    </source>
</evidence>
<sequence length="128" mass="14145">MRWISGPLFVCRHRRPFHFSRRSQCLPLDGPLASRGEIAGWGTSETRLVPAELQLAARTAGLSQLVCCLLTRCRYSSRRRALSASWMLLSQTCHSIQSAPDAASLPVLCRAPLPPPPLRVPQSRAICP</sequence>
<organism evidence="1 2">
    <name type="scientific">Melanomma pulvis-pyrius CBS 109.77</name>
    <dbReference type="NCBI Taxonomy" id="1314802"/>
    <lineage>
        <taxon>Eukaryota</taxon>
        <taxon>Fungi</taxon>
        <taxon>Dikarya</taxon>
        <taxon>Ascomycota</taxon>
        <taxon>Pezizomycotina</taxon>
        <taxon>Dothideomycetes</taxon>
        <taxon>Pleosporomycetidae</taxon>
        <taxon>Pleosporales</taxon>
        <taxon>Melanommataceae</taxon>
        <taxon>Melanomma</taxon>
    </lineage>
</organism>
<evidence type="ECO:0000313" key="2">
    <source>
        <dbReference type="Proteomes" id="UP000799757"/>
    </source>
</evidence>